<sequence>MKLGFSKPWPEAMKIITGQPNMTAIPLLKYFEPLIKWLEEENKKNGDILGWPEYDWVPGTKKAEETGKVSFLGMDLSSGQAAAGQWILLVLGLGLVVATSYLAYKVLSSKRKRSVSELELQ</sequence>
<evidence type="ECO:0000256" key="2">
    <source>
        <dbReference type="ARBA" id="ARBA00008139"/>
    </source>
</evidence>
<evidence type="ECO:0000256" key="1">
    <source>
        <dbReference type="ARBA" id="ARBA00001923"/>
    </source>
</evidence>
<dbReference type="PANTHER" id="PTHR10514">
    <property type="entry name" value="ANGIOTENSIN-CONVERTING ENZYME"/>
    <property type="match status" value="1"/>
</dbReference>
<dbReference type="InterPro" id="IPR001548">
    <property type="entry name" value="Peptidase_M2"/>
</dbReference>
<dbReference type="PANTHER" id="PTHR10514:SF27">
    <property type="entry name" value="ANGIOTENSIN-CONVERTING ENZYME"/>
    <property type="match status" value="1"/>
</dbReference>
<keyword evidence="8" id="KW-0472">Membrane</keyword>
<dbReference type="GO" id="GO:0005886">
    <property type="term" value="C:plasma membrane"/>
    <property type="evidence" value="ECO:0007669"/>
    <property type="project" value="TreeGrafter"/>
</dbReference>
<keyword evidence="4" id="KW-1015">Disulfide bond</keyword>
<dbReference type="Pfam" id="PF01401">
    <property type="entry name" value="Peptidase_M2"/>
    <property type="match status" value="1"/>
</dbReference>
<keyword evidence="5 6" id="KW-0325">Glycoprotein</keyword>
<dbReference type="SUPFAM" id="SSF55486">
    <property type="entry name" value="Metalloproteases ('zincins'), catalytic domain"/>
    <property type="match status" value="1"/>
</dbReference>
<evidence type="ECO:0000256" key="5">
    <source>
        <dbReference type="ARBA" id="ARBA00023180"/>
    </source>
</evidence>
<evidence type="ECO:0000256" key="7">
    <source>
        <dbReference type="PROSITE-ProRule" id="PRU01355"/>
    </source>
</evidence>
<dbReference type="GO" id="GO:0008241">
    <property type="term" value="F:peptidyl-dipeptidase activity"/>
    <property type="evidence" value="ECO:0007669"/>
    <property type="project" value="UniProtKB-EC"/>
</dbReference>
<dbReference type="AlphaFoldDB" id="A0A662YXF5"/>
<protein>
    <submittedName>
        <fullName evidence="9">Angiotensin-converting enzyme</fullName>
    </submittedName>
</protein>
<organism evidence="9 10">
    <name type="scientific">Acipenser ruthenus</name>
    <name type="common">Sterlet sturgeon</name>
    <dbReference type="NCBI Taxonomy" id="7906"/>
    <lineage>
        <taxon>Eukaryota</taxon>
        <taxon>Metazoa</taxon>
        <taxon>Chordata</taxon>
        <taxon>Craniata</taxon>
        <taxon>Vertebrata</taxon>
        <taxon>Euteleostomi</taxon>
        <taxon>Actinopterygii</taxon>
        <taxon>Chondrostei</taxon>
        <taxon>Acipenseriformes</taxon>
        <taxon>Acipenseridae</taxon>
        <taxon>Acipenser</taxon>
    </lineage>
</organism>
<comment type="caution">
    <text evidence="7">Lacks conserved residue(s) required for the propagation of feature annotation.</text>
</comment>
<comment type="cofactor">
    <cofactor evidence="1">
        <name>chloride</name>
        <dbReference type="ChEBI" id="CHEBI:17996"/>
    </cofactor>
</comment>
<dbReference type="PROSITE" id="PS52011">
    <property type="entry name" value="PEPTIDASE_M2"/>
    <property type="match status" value="1"/>
</dbReference>
<feature type="transmembrane region" description="Helical" evidence="8">
    <location>
        <begin position="83"/>
        <end position="104"/>
    </location>
</feature>
<dbReference type="GO" id="GO:0006508">
    <property type="term" value="P:proteolysis"/>
    <property type="evidence" value="ECO:0007669"/>
    <property type="project" value="InterPro"/>
</dbReference>
<name>A0A662YXF5_ACIRT</name>
<evidence type="ECO:0000256" key="3">
    <source>
        <dbReference type="ARBA" id="ARBA00022729"/>
    </source>
</evidence>
<dbReference type="GO" id="GO:0008237">
    <property type="term" value="F:metallopeptidase activity"/>
    <property type="evidence" value="ECO:0007669"/>
    <property type="project" value="InterPro"/>
</dbReference>
<evidence type="ECO:0000256" key="8">
    <source>
        <dbReference type="SAM" id="Phobius"/>
    </source>
</evidence>
<comment type="caution">
    <text evidence="9">The sequence shown here is derived from an EMBL/GenBank/DDBJ whole genome shotgun (WGS) entry which is preliminary data.</text>
</comment>
<feature type="glycosylation site" description="N-linked (GlcNAc...) asparagine; partial" evidence="6">
    <location>
        <position position="21"/>
    </location>
</feature>
<proteinExistence type="inferred from homology"/>
<evidence type="ECO:0000256" key="6">
    <source>
        <dbReference type="PIRSR" id="PIRSR601548-10"/>
    </source>
</evidence>
<gene>
    <name evidence="9" type="ORF">EOD39_9929</name>
</gene>
<dbReference type="Proteomes" id="UP000289886">
    <property type="component" value="Unassembled WGS sequence"/>
</dbReference>
<accession>A0A662YXF5</accession>
<keyword evidence="8" id="KW-1133">Transmembrane helix</keyword>
<keyword evidence="8" id="KW-0812">Transmembrane</keyword>
<keyword evidence="10" id="KW-1185">Reference proteome</keyword>
<evidence type="ECO:0000313" key="9">
    <source>
        <dbReference type="EMBL" id="RXN00249.1"/>
    </source>
</evidence>
<keyword evidence="3" id="KW-0732">Signal</keyword>
<dbReference type="EMBL" id="SCEB01000213">
    <property type="protein sequence ID" value="RXN00249.1"/>
    <property type="molecule type" value="Genomic_DNA"/>
</dbReference>
<reference evidence="9 10" key="1">
    <citation type="submission" date="2019-01" db="EMBL/GenBank/DDBJ databases">
        <title>Draft Genome and Complete Hox-Cluster Characterization of the Sterlet Sturgeon (Acipenser ruthenus).</title>
        <authorList>
            <person name="Wei Q."/>
        </authorList>
    </citation>
    <scope>NUCLEOTIDE SEQUENCE [LARGE SCALE GENOMIC DNA]</scope>
    <source>
        <strain evidence="9">WHYD16114868_AA</strain>
        <tissue evidence="9">Blood</tissue>
    </source>
</reference>
<evidence type="ECO:0000313" key="10">
    <source>
        <dbReference type="Proteomes" id="UP000289886"/>
    </source>
</evidence>
<comment type="similarity">
    <text evidence="2 7">Belongs to the peptidase M2 family.</text>
</comment>
<evidence type="ECO:0000256" key="4">
    <source>
        <dbReference type="ARBA" id="ARBA00023157"/>
    </source>
</evidence>